<comment type="similarity">
    <text evidence="3 8">Belongs to the transthyretin family. 5-hydroxyisourate hydrolase subfamily.</text>
</comment>
<dbReference type="EMBL" id="JTDL01000016">
    <property type="protein sequence ID" value="KHL05375.1"/>
    <property type="molecule type" value="Genomic_DNA"/>
</dbReference>
<dbReference type="InterPro" id="IPR023418">
    <property type="entry name" value="Thyroxine_BS"/>
</dbReference>
<dbReference type="AlphaFoldDB" id="A0A0B2AU08"/>
<reference evidence="10 11" key="1">
    <citation type="submission" date="2014-09" db="EMBL/GenBank/DDBJ databases">
        <title>Genome sequence of Sinomonas sp. MUSC 117.</title>
        <authorList>
            <person name="Lee L.-H."/>
        </authorList>
    </citation>
    <scope>NUCLEOTIDE SEQUENCE [LARGE SCALE GENOMIC DNA]</scope>
    <source>
        <strain evidence="10 11">MUSC 117</strain>
    </source>
</reference>
<comment type="catalytic activity">
    <reaction evidence="1 8">
        <text>5-hydroxyisourate + H2O = 5-hydroxy-2-oxo-4-ureido-2,5-dihydro-1H-imidazole-5-carboxylate + H(+)</text>
        <dbReference type="Rhea" id="RHEA:23736"/>
        <dbReference type="ChEBI" id="CHEBI:15377"/>
        <dbReference type="ChEBI" id="CHEBI:15378"/>
        <dbReference type="ChEBI" id="CHEBI:18072"/>
        <dbReference type="ChEBI" id="CHEBI:58639"/>
        <dbReference type="EC" id="3.5.2.17"/>
    </reaction>
</comment>
<keyword evidence="11" id="KW-1185">Reference proteome</keyword>
<evidence type="ECO:0000256" key="2">
    <source>
        <dbReference type="ARBA" id="ARBA00002704"/>
    </source>
</evidence>
<dbReference type="GO" id="GO:0006144">
    <property type="term" value="P:purine nucleobase metabolic process"/>
    <property type="evidence" value="ECO:0007669"/>
    <property type="project" value="UniProtKB-KW"/>
</dbReference>
<evidence type="ECO:0000256" key="1">
    <source>
        <dbReference type="ARBA" id="ARBA00001043"/>
    </source>
</evidence>
<dbReference type="InterPro" id="IPR023416">
    <property type="entry name" value="Transthyretin/HIU_hydrolase_d"/>
</dbReference>
<feature type="binding site" evidence="7">
    <location>
        <position position="9"/>
    </location>
    <ligand>
        <name>substrate</name>
    </ligand>
</feature>
<evidence type="ECO:0000313" key="10">
    <source>
        <dbReference type="EMBL" id="KHL05375.1"/>
    </source>
</evidence>
<gene>
    <name evidence="10" type="ORF">LK10_01125</name>
</gene>
<evidence type="ECO:0000313" key="11">
    <source>
        <dbReference type="Proteomes" id="UP000030982"/>
    </source>
</evidence>
<comment type="function">
    <text evidence="2">Catalyzes the hydrolysis of 5-hydroxyisourate (HIU) to 2-oxo-4-hydroxy-4-carboxy-5-ureidoimidazoline (OHCU).</text>
</comment>
<dbReference type="PANTHER" id="PTHR10395:SF7">
    <property type="entry name" value="5-HYDROXYISOURATE HYDROLASE"/>
    <property type="match status" value="1"/>
</dbReference>
<evidence type="ECO:0000256" key="3">
    <source>
        <dbReference type="ARBA" id="ARBA00009850"/>
    </source>
</evidence>
<dbReference type="InterPro" id="IPR014306">
    <property type="entry name" value="Hydroxyisourate_hydrolase"/>
</dbReference>
<dbReference type="SUPFAM" id="SSF49472">
    <property type="entry name" value="Transthyretin (synonym: prealbumin)"/>
    <property type="match status" value="1"/>
</dbReference>
<feature type="binding site" evidence="7">
    <location>
        <position position="47"/>
    </location>
    <ligand>
        <name>substrate</name>
    </ligand>
</feature>
<dbReference type="OrthoDB" id="9792386at2"/>
<sequence length="113" mass="12159">MSISHVTTHILDTAAGKPAAGVAVELYARDGEAWSQIGTGTTDADGRVKDLGPERLESGSYRLQFATGAYFAGIGQETFFPEVSLTFTVNENESHYHVPLLLSPFAFSTYRGS</sequence>
<evidence type="ECO:0000259" key="9">
    <source>
        <dbReference type="SMART" id="SM00095"/>
    </source>
</evidence>
<dbReference type="InterPro" id="IPR000895">
    <property type="entry name" value="Transthyretin/HIU_hydrolase"/>
</dbReference>
<dbReference type="EC" id="3.5.2.17" evidence="8"/>
<dbReference type="Proteomes" id="UP000030982">
    <property type="component" value="Unassembled WGS sequence"/>
</dbReference>
<evidence type="ECO:0000256" key="8">
    <source>
        <dbReference type="RuleBase" id="RU361270"/>
    </source>
</evidence>
<keyword evidence="5 8" id="KW-0659">Purine metabolism</keyword>
<dbReference type="Gene3D" id="2.60.40.180">
    <property type="entry name" value="Transthyretin/hydroxyisourate hydrolase domain"/>
    <property type="match status" value="1"/>
</dbReference>
<dbReference type="PROSITE" id="PS00768">
    <property type="entry name" value="TRANSTHYRETIN_1"/>
    <property type="match status" value="1"/>
</dbReference>
<dbReference type="Pfam" id="PF00576">
    <property type="entry name" value="Transthyretin"/>
    <property type="match status" value="1"/>
</dbReference>
<dbReference type="CDD" id="cd05822">
    <property type="entry name" value="TLP_HIUase"/>
    <property type="match status" value="1"/>
</dbReference>
<comment type="subunit">
    <text evidence="4 8">Homotetramer.</text>
</comment>
<dbReference type="PRINTS" id="PR00189">
    <property type="entry name" value="TRNSTHYRETIN"/>
</dbReference>
<dbReference type="GO" id="GO:0033971">
    <property type="term" value="F:hydroxyisourate hydrolase activity"/>
    <property type="evidence" value="ECO:0007669"/>
    <property type="project" value="UniProtKB-EC"/>
</dbReference>
<dbReference type="SMART" id="SM00095">
    <property type="entry name" value="TR_THY"/>
    <property type="match status" value="1"/>
</dbReference>
<feature type="binding site" evidence="7">
    <location>
        <position position="110"/>
    </location>
    <ligand>
        <name>substrate</name>
    </ligand>
</feature>
<dbReference type="PANTHER" id="PTHR10395">
    <property type="entry name" value="URICASE AND TRANSTHYRETIN-RELATED"/>
    <property type="match status" value="1"/>
</dbReference>
<evidence type="ECO:0000256" key="4">
    <source>
        <dbReference type="ARBA" id="ARBA00011881"/>
    </source>
</evidence>
<comment type="caution">
    <text evidence="10">The sequence shown here is derived from an EMBL/GenBank/DDBJ whole genome shotgun (WGS) entry which is preliminary data.</text>
</comment>
<dbReference type="RefSeq" id="WP_043119463.1">
    <property type="nucleotide sequence ID" value="NZ_JTDL01000016.1"/>
</dbReference>
<evidence type="ECO:0000256" key="6">
    <source>
        <dbReference type="ARBA" id="ARBA00022801"/>
    </source>
</evidence>
<dbReference type="InterPro" id="IPR036817">
    <property type="entry name" value="Transthyretin/HIU_hydrolase_sf"/>
</dbReference>
<accession>A0A0B2AU08</accession>
<keyword evidence="6 8" id="KW-0378">Hydrolase</keyword>
<name>A0A0B2AU08_9MICC</name>
<protein>
    <recommendedName>
        <fullName evidence="8">5-hydroxyisourate hydrolase</fullName>
        <shortName evidence="8">HIU hydrolase</shortName>
        <shortName evidence="8">HIUHase</shortName>
        <ecNumber evidence="8">3.5.2.17</ecNumber>
    </recommendedName>
</protein>
<feature type="domain" description="Transthyretin/hydroxyisourate hydrolase" evidence="9">
    <location>
        <begin position="1"/>
        <end position="112"/>
    </location>
</feature>
<dbReference type="NCBIfam" id="TIGR02962">
    <property type="entry name" value="hdxy_isourate"/>
    <property type="match status" value="1"/>
</dbReference>
<proteinExistence type="inferred from homology"/>
<evidence type="ECO:0000256" key="7">
    <source>
        <dbReference type="PIRSR" id="PIRSR600895-51"/>
    </source>
</evidence>
<dbReference type="STRING" id="1338436.LK10_01125"/>
<organism evidence="10 11">
    <name type="scientific">Sinomonas humi</name>
    <dbReference type="NCBI Taxonomy" id="1338436"/>
    <lineage>
        <taxon>Bacteria</taxon>
        <taxon>Bacillati</taxon>
        <taxon>Actinomycetota</taxon>
        <taxon>Actinomycetes</taxon>
        <taxon>Micrococcales</taxon>
        <taxon>Micrococcaceae</taxon>
        <taxon>Sinomonas</taxon>
    </lineage>
</organism>
<evidence type="ECO:0000256" key="5">
    <source>
        <dbReference type="ARBA" id="ARBA00022631"/>
    </source>
</evidence>